<dbReference type="Proteomes" id="UP000838686">
    <property type="component" value="Unassembled WGS sequence"/>
</dbReference>
<keyword evidence="2" id="KW-1185">Reference proteome</keyword>
<evidence type="ECO:0008006" key="3">
    <source>
        <dbReference type="Google" id="ProtNLM"/>
    </source>
</evidence>
<dbReference type="RefSeq" id="WP_236339528.1">
    <property type="nucleotide sequence ID" value="NZ_CAKMMF010000005.1"/>
</dbReference>
<organism evidence="1 2">
    <name type="scientific">Paenibacillus plantiphilus</name>
    <dbReference type="NCBI Taxonomy" id="2905650"/>
    <lineage>
        <taxon>Bacteria</taxon>
        <taxon>Bacillati</taxon>
        <taxon>Bacillota</taxon>
        <taxon>Bacilli</taxon>
        <taxon>Bacillales</taxon>
        <taxon>Paenibacillaceae</taxon>
        <taxon>Paenibacillus</taxon>
    </lineage>
</organism>
<evidence type="ECO:0000313" key="1">
    <source>
        <dbReference type="EMBL" id="CAH1198913.1"/>
    </source>
</evidence>
<name>A0ABM9BZN1_9BACL</name>
<proteinExistence type="predicted"/>
<comment type="caution">
    <text evidence="1">The sequence shown here is derived from an EMBL/GenBank/DDBJ whole genome shotgun (WGS) entry which is preliminary data.</text>
</comment>
<evidence type="ECO:0000313" key="2">
    <source>
        <dbReference type="Proteomes" id="UP000838686"/>
    </source>
</evidence>
<sequence>MSEHRRFKMADIAERLASKPIHGENKQELEEIIGYFDRADKEAFFALHSDTR</sequence>
<reference evidence="1" key="1">
    <citation type="submission" date="2022-01" db="EMBL/GenBank/DDBJ databases">
        <authorList>
            <person name="Criscuolo A."/>
        </authorList>
    </citation>
    <scope>NUCLEOTIDE SEQUENCE</scope>
    <source>
        <strain evidence="1">CIP111893</strain>
    </source>
</reference>
<accession>A0ABM9BZN1</accession>
<dbReference type="EMBL" id="CAKMMF010000005">
    <property type="protein sequence ID" value="CAH1198913.1"/>
    <property type="molecule type" value="Genomic_DNA"/>
</dbReference>
<gene>
    <name evidence="1" type="ORF">PAECIP111893_01165</name>
</gene>
<protein>
    <recommendedName>
        <fullName evidence="3">Fur-regulated basic protein A</fullName>
    </recommendedName>
</protein>